<keyword evidence="1" id="KW-0472">Membrane</keyword>
<keyword evidence="1" id="KW-0812">Transmembrane</keyword>
<protein>
    <recommendedName>
        <fullName evidence="4">Tim44-like domain protein</fullName>
    </recommendedName>
</protein>
<organism evidence="2 3">
    <name type="scientific">Posidoniimonas polymericola</name>
    <dbReference type="NCBI Taxonomy" id="2528002"/>
    <lineage>
        <taxon>Bacteria</taxon>
        <taxon>Pseudomonadati</taxon>
        <taxon>Planctomycetota</taxon>
        <taxon>Planctomycetia</taxon>
        <taxon>Pirellulales</taxon>
        <taxon>Lacipirellulaceae</taxon>
        <taxon>Posidoniimonas</taxon>
    </lineage>
</organism>
<dbReference type="AlphaFoldDB" id="A0A5C5YSU1"/>
<keyword evidence="3" id="KW-1185">Reference proteome</keyword>
<evidence type="ECO:0000313" key="2">
    <source>
        <dbReference type="EMBL" id="TWT77707.1"/>
    </source>
</evidence>
<dbReference type="EMBL" id="SJPO01000003">
    <property type="protein sequence ID" value="TWT77707.1"/>
    <property type="molecule type" value="Genomic_DNA"/>
</dbReference>
<accession>A0A5C5YSU1</accession>
<reference evidence="2 3" key="1">
    <citation type="submission" date="2019-02" db="EMBL/GenBank/DDBJ databases">
        <title>Deep-cultivation of Planctomycetes and their phenomic and genomic characterization uncovers novel biology.</title>
        <authorList>
            <person name="Wiegand S."/>
            <person name="Jogler M."/>
            <person name="Boedeker C."/>
            <person name="Pinto D."/>
            <person name="Vollmers J."/>
            <person name="Rivas-Marin E."/>
            <person name="Kohn T."/>
            <person name="Peeters S.H."/>
            <person name="Heuer A."/>
            <person name="Rast P."/>
            <person name="Oberbeckmann S."/>
            <person name="Bunk B."/>
            <person name="Jeske O."/>
            <person name="Meyerdierks A."/>
            <person name="Storesund J.E."/>
            <person name="Kallscheuer N."/>
            <person name="Luecker S."/>
            <person name="Lage O.M."/>
            <person name="Pohl T."/>
            <person name="Merkel B.J."/>
            <person name="Hornburger P."/>
            <person name="Mueller R.-W."/>
            <person name="Bruemmer F."/>
            <person name="Labrenz M."/>
            <person name="Spormann A.M."/>
            <person name="Op Den Camp H."/>
            <person name="Overmann J."/>
            <person name="Amann R."/>
            <person name="Jetten M.S.M."/>
            <person name="Mascher T."/>
            <person name="Medema M.H."/>
            <person name="Devos D.P."/>
            <person name="Kaster A.-K."/>
            <person name="Ovreas L."/>
            <person name="Rohde M."/>
            <person name="Galperin M.Y."/>
            <person name="Jogler C."/>
        </authorList>
    </citation>
    <scope>NUCLEOTIDE SEQUENCE [LARGE SCALE GENOMIC DNA]</scope>
    <source>
        <strain evidence="2 3">Pla123a</strain>
    </source>
</reference>
<evidence type="ECO:0000313" key="3">
    <source>
        <dbReference type="Proteomes" id="UP000318478"/>
    </source>
</evidence>
<sequence length="166" mass="18383">MDYFVENTAPIWVLGALLLTMTGIAYVHTRRFEALLAMVAAVALTAVGLIAEQLIVTPREEVQATLAELLERVEANDLQGVLTMVAPTADDLSSDAQALMPLFDVHKARATGEVEVQINNDVNPPEAVATFRFFADVSLYFNRDGDRWVINAYSTTKDWRRDAARL</sequence>
<evidence type="ECO:0008006" key="4">
    <source>
        <dbReference type="Google" id="ProtNLM"/>
    </source>
</evidence>
<dbReference type="RefSeq" id="WP_146585458.1">
    <property type="nucleotide sequence ID" value="NZ_SJPO01000003.1"/>
</dbReference>
<feature type="transmembrane region" description="Helical" evidence="1">
    <location>
        <begin position="35"/>
        <end position="56"/>
    </location>
</feature>
<feature type="transmembrane region" description="Helical" evidence="1">
    <location>
        <begin position="12"/>
        <end position="28"/>
    </location>
</feature>
<keyword evidence="1" id="KW-1133">Transmembrane helix</keyword>
<comment type="caution">
    <text evidence="2">The sequence shown here is derived from an EMBL/GenBank/DDBJ whole genome shotgun (WGS) entry which is preliminary data.</text>
</comment>
<dbReference type="OrthoDB" id="277614at2"/>
<dbReference type="Proteomes" id="UP000318478">
    <property type="component" value="Unassembled WGS sequence"/>
</dbReference>
<evidence type="ECO:0000256" key="1">
    <source>
        <dbReference type="SAM" id="Phobius"/>
    </source>
</evidence>
<name>A0A5C5YSU1_9BACT</name>
<proteinExistence type="predicted"/>
<gene>
    <name evidence="2" type="ORF">Pla123a_15030</name>
</gene>